<dbReference type="AlphaFoldDB" id="A0A8I3WMD5"/>
<organism evidence="1 2">
    <name type="scientific">Callithrix jacchus</name>
    <name type="common">White-tufted-ear marmoset</name>
    <name type="synonym">Simia Jacchus</name>
    <dbReference type="NCBI Taxonomy" id="9483"/>
    <lineage>
        <taxon>Eukaryota</taxon>
        <taxon>Metazoa</taxon>
        <taxon>Chordata</taxon>
        <taxon>Craniata</taxon>
        <taxon>Vertebrata</taxon>
        <taxon>Euteleostomi</taxon>
        <taxon>Mammalia</taxon>
        <taxon>Eutheria</taxon>
        <taxon>Euarchontoglires</taxon>
        <taxon>Primates</taxon>
        <taxon>Haplorrhini</taxon>
        <taxon>Platyrrhini</taxon>
        <taxon>Cebidae</taxon>
        <taxon>Callitrichinae</taxon>
        <taxon>Callithrix</taxon>
        <taxon>Callithrix</taxon>
    </lineage>
</organism>
<dbReference type="PRINTS" id="PR02045">
    <property type="entry name" value="F138DOMAIN"/>
</dbReference>
<name>A0A8I3WMD5_CALJA</name>
<proteinExistence type="predicted"/>
<dbReference type="PANTHER" id="PTHR12138:SF162">
    <property type="entry name" value="CHROMOSOME UNDETERMINED SCAFFOLD_275, WHOLE GENOME SHOTGUN SEQUENCE"/>
    <property type="match status" value="1"/>
</dbReference>
<protein>
    <submittedName>
        <fullName evidence="1">Uncharacterized protein</fullName>
    </submittedName>
</protein>
<dbReference type="GeneTree" id="ENSGT01120000271815"/>
<keyword evidence="2" id="KW-1185">Reference proteome</keyword>
<dbReference type="PANTHER" id="PTHR12138">
    <property type="entry name" value="PRIMATE-EXPANDED PROTEIN FAMILY"/>
    <property type="match status" value="1"/>
</dbReference>
<evidence type="ECO:0000313" key="1">
    <source>
        <dbReference type="Ensembl" id="ENSCJAP00000090456.1"/>
    </source>
</evidence>
<reference evidence="1" key="3">
    <citation type="submission" date="2025-09" db="UniProtKB">
        <authorList>
            <consortium name="Ensembl"/>
        </authorList>
    </citation>
    <scope>IDENTIFICATION</scope>
</reference>
<dbReference type="Proteomes" id="UP000008225">
    <property type="component" value="Chromosome 2"/>
</dbReference>
<sequence>MTSACLPCHRCQRLVVSKEPTLLWRRLKCNGVTSAHCNLRLPCSSNSLASDSQVAGTKGTCHRARLRFVFLVEAQFHLVGQVGLEHLTSVYPPFLAS</sequence>
<evidence type="ECO:0000313" key="2">
    <source>
        <dbReference type="Proteomes" id="UP000008225"/>
    </source>
</evidence>
<reference evidence="1 2" key="1">
    <citation type="submission" date="2009-03" db="EMBL/GenBank/DDBJ databases">
        <authorList>
            <person name="Warren W."/>
            <person name="Ye L."/>
            <person name="Minx P."/>
            <person name="Worley K."/>
            <person name="Gibbs R."/>
            <person name="Wilson R.K."/>
        </authorList>
    </citation>
    <scope>NUCLEOTIDE SEQUENCE [LARGE SCALE GENOMIC DNA]</scope>
</reference>
<dbReference type="Ensembl" id="ENSCJAT00000120297.1">
    <property type="protein sequence ID" value="ENSCJAP00000090456.1"/>
    <property type="gene ID" value="ENSCJAG00000078673.1"/>
</dbReference>
<accession>A0A8I3WMD5</accession>
<reference evidence="1" key="2">
    <citation type="submission" date="2025-08" db="UniProtKB">
        <authorList>
            <consortium name="Ensembl"/>
        </authorList>
    </citation>
    <scope>IDENTIFICATION</scope>
</reference>